<comment type="caution">
    <text evidence="5">The sequence shown here is derived from an EMBL/GenBank/DDBJ whole genome shotgun (WGS) entry which is preliminary data.</text>
</comment>
<dbReference type="EMBL" id="PYYB01000001">
    <property type="protein sequence ID" value="PTL59507.1"/>
    <property type="molecule type" value="Genomic_DNA"/>
</dbReference>
<dbReference type="InterPro" id="IPR003702">
    <property type="entry name" value="ActCoA_hydro_N"/>
</dbReference>
<dbReference type="Gene3D" id="3.40.1080.10">
    <property type="entry name" value="Glutaconate Coenzyme A-transferase"/>
    <property type="match status" value="1"/>
</dbReference>
<dbReference type="Proteomes" id="UP000240739">
    <property type="component" value="Unassembled WGS sequence"/>
</dbReference>
<feature type="domain" description="Acetyl-CoA hydrolase/transferase C-terminal" evidence="4">
    <location>
        <begin position="253"/>
        <end position="383"/>
    </location>
</feature>
<evidence type="ECO:0000259" key="3">
    <source>
        <dbReference type="Pfam" id="PF02550"/>
    </source>
</evidence>
<feature type="domain" description="Acetyl-CoA hydrolase/transferase N-terminal" evidence="3">
    <location>
        <begin position="78"/>
        <end position="146"/>
    </location>
</feature>
<reference evidence="5 6" key="1">
    <citation type="submission" date="2018-03" db="EMBL/GenBank/DDBJ databases">
        <title>Aquarubrobacter algicola gen. nov., sp. nov., a novel actinobacterium isolated from shallow eutrophic lake during the end of cyanobacterial harmful algal blooms.</title>
        <authorList>
            <person name="Chun S.J."/>
        </authorList>
    </citation>
    <scope>NUCLEOTIDE SEQUENCE [LARGE SCALE GENOMIC DNA]</scope>
    <source>
        <strain evidence="5 6">Seoho-28</strain>
    </source>
</reference>
<dbReference type="PANTHER" id="PTHR21432:SF20">
    <property type="entry name" value="ACETYL-COA HYDROLASE"/>
    <property type="match status" value="1"/>
</dbReference>
<protein>
    <submittedName>
        <fullName evidence="5">4-hydroxybutyrate CoA-transferase</fullName>
    </submittedName>
</protein>
<organism evidence="5 6">
    <name type="scientific">Paraconexibacter algicola</name>
    <dbReference type="NCBI Taxonomy" id="2133960"/>
    <lineage>
        <taxon>Bacteria</taxon>
        <taxon>Bacillati</taxon>
        <taxon>Actinomycetota</taxon>
        <taxon>Thermoleophilia</taxon>
        <taxon>Solirubrobacterales</taxon>
        <taxon>Paraconexibacteraceae</taxon>
        <taxon>Paraconexibacter</taxon>
    </lineage>
</organism>
<evidence type="ECO:0000256" key="1">
    <source>
        <dbReference type="ARBA" id="ARBA00009632"/>
    </source>
</evidence>
<evidence type="ECO:0000256" key="2">
    <source>
        <dbReference type="ARBA" id="ARBA00022679"/>
    </source>
</evidence>
<gene>
    <name evidence="5" type="ORF">C7Y72_07525</name>
</gene>
<dbReference type="RefSeq" id="WP_107568152.1">
    <property type="nucleotide sequence ID" value="NZ_PYYB01000001.1"/>
</dbReference>
<dbReference type="Pfam" id="PF13336">
    <property type="entry name" value="AcetylCoA_hyd_C"/>
    <property type="match status" value="1"/>
</dbReference>
<sequence>MAGDLDLTRWLRPGDGVVVGNLSAEPLPLVRALWRSGVPDLEVFLGMSLHDHAADVPDGIRVRSYGGLGRTGRIPGLEVVPTNYSALPRAFAEGLVRADVVLLQVTPPDADGRCALGVAADYLPDAIAHARVVIAQVNARLPRVGGATIPFDAITHAIELDEPVHELHVPAPGEVERAIAAHVAPLVRDGDTLQMGIGALPDAILAALHDRADLGVHSGMITDGVLDLLEAGVVTGARKPTDTGLTVTGALVGTRRLFDAVDGRDDVVLRTVSATHSAARLGAVGRLVALNGALEVDLDGNAGCESIDGRPIGAIGGQGDFLRAAVASGGVGVVALPAARIVERLHGPVSTTRADLDVVVTEHGVAHLRGHTPTARRRALQEISG</sequence>
<comment type="similarity">
    <text evidence="1">Belongs to the acetyl-CoA hydrolase/transferase family.</text>
</comment>
<proteinExistence type="inferred from homology"/>
<dbReference type="PANTHER" id="PTHR21432">
    <property type="entry name" value="ACETYL-COA HYDROLASE-RELATED"/>
    <property type="match status" value="1"/>
</dbReference>
<dbReference type="SUPFAM" id="SSF100950">
    <property type="entry name" value="NagB/RpiA/CoA transferase-like"/>
    <property type="match status" value="2"/>
</dbReference>
<evidence type="ECO:0000313" key="5">
    <source>
        <dbReference type="EMBL" id="PTL59507.1"/>
    </source>
</evidence>
<dbReference type="InterPro" id="IPR026888">
    <property type="entry name" value="AcetylCoA_hyd_C"/>
</dbReference>
<name>A0A2T4UJY0_9ACTN</name>
<dbReference type="InterPro" id="IPR037171">
    <property type="entry name" value="NagB/RpiA_transferase-like"/>
</dbReference>
<keyword evidence="2 5" id="KW-0808">Transferase</keyword>
<dbReference type="Gene3D" id="3.40.1080.20">
    <property type="entry name" value="Acetyl-CoA hydrolase/transferase C-terminal domain"/>
    <property type="match status" value="1"/>
</dbReference>
<dbReference type="GO" id="GO:0008775">
    <property type="term" value="F:acetate CoA-transferase activity"/>
    <property type="evidence" value="ECO:0007669"/>
    <property type="project" value="InterPro"/>
</dbReference>
<keyword evidence="6" id="KW-1185">Reference proteome</keyword>
<dbReference type="AlphaFoldDB" id="A0A2T4UJY0"/>
<dbReference type="Gene3D" id="3.30.750.70">
    <property type="entry name" value="4-hydroxybutyrate coenzyme like domains"/>
    <property type="match status" value="1"/>
</dbReference>
<dbReference type="InterPro" id="IPR038460">
    <property type="entry name" value="AcetylCoA_hyd_C_sf"/>
</dbReference>
<dbReference type="InterPro" id="IPR046433">
    <property type="entry name" value="ActCoA_hydro"/>
</dbReference>
<accession>A0A2T4UJY0</accession>
<dbReference type="Pfam" id="PF02550">
    <property type="entry name" value="AcetylCoA_hydro"/>
    <property type="match status" value="1"/>
</dbReference>
<dbReference type="GO" id="GO:0006083">
    <property type="term" value="P:acetate metabolic process"/>
    <property type="evidence" value="ECO:0007669"/>
    <property type="project" value="InterPro"/>
</dbReference>
<evidence type="ECO:0000313" key="6">
    <source>
        <dbReference type="Proteomes" id="UP000240739"/>
    </source>
</evidence>
<evidence type="ECO:0000259" key="4">
    <source>
        <dbReference type="Pfam" id="PF13336"/>
    </source>
</evidence>
<dbReference type="OrthoDB" id="9801795at2"/>